<evidence type="ECO:0000256" key="3">
    <source>
        <dbReference type="ARBA" id="ARBA00022989"/>
    </source>
</evidence>
<feature type="transmembrane region" description="Helical" evidence="5">
    <location>
        <begin position="135"/>
        <end position="156"/>
    </location>
</feature>
<dbReference type="OrthoDB" id="3437016at2759"/>
<dbReference type="EMBL" id="BPQB01000092">
    <property type="protein sequence ID" value="GJE98668.1"/>
    <property type="molecule type" value="Genomic_DNA"/>
</dbReference>
<dbReference type="GO" id="GO:0022857">
    <property type="term" value="F:transmembrane transporter activity"/>
    <property type="evidence" value="ECO:0007669"/>
    <property type="project" value="InterPro"/>
</dbReference>
<name>A0A9P3LKK1_9APHY</name>
<feature type="transmembrane region" description="Helical" evidence="5">
    <location>
        <begin position="239"/>
        <end position="261"/>
    </location>
</feature>
<feature type="transmembrane region" description="Helical" evidence="5">
    <location>
        <begin position="345"/>
        <end position="363"/>
    </location>
</feature>
<dbReference type="InterPro" id="IPR036259">
    <property type="entry name" value="MFS_trans_sf"/>
</dbReference>
<sequence length="557" mass="58416">MSQPTTAASSTRSLPATVGKSELTLVVPPTEASAKTAERGFRFWMVMLAICSSLFLSALELTAVSTALPTIVHDLHGTDFVWAASAYSLAATALLPASGGLAQVFGRRAAMLLALALFALGSALCGAARSMDWLVAARAVQGAGGGGLLALSSIIISDLVPLRERAMYNGLIGVTWAFAGALGPLVGGGLAEGGHWRWLFYLNLPVSGIAAVLVIVFLKLRTPEGSLSEKLGRMDWIGNALIIASSCAVVIGLTWGGVRYAWTSAKVLVPLVLGLAGMALFVVYEAKVARHPLVPLALLSNRTSLSGYVQTFICPVVVLAAVYFVPTYLQACKGTSPIRSGVLELPYAFTMGAVLVLTGGTIAARKAYRAQLWAGWAAFVLAMGLLSTVRADTPTAHLVGYTVLLGAASGIVYAATYFPVLAPLPVAENAHALALFAFFRSFAGVWGVTIGTAVVQTQLGRRLPPDFVEHFPGGVAIAYSAIPVIPTLPEPLRAQVTAAFGDSLVVLWQVMTGIAAIGLVASLFMKGLPLHTQVDESWGIEEKHAPPRKLELPKEMV</sequence>
<dbReference type="InterPro" id="IPR020846">
    <property type="entry name" value="MFS_dom"/>
</dbReference>
<dbReference type="PANTHER" id="PTHR23501:SF102">
    <property type="entry name" value="DRUG TRANSPORTER, PUTATIVE (AFU_ORTHOLOGUE AFUA_3G08530)-RELATED"/>
    <property type="match status" value="1"/>
</dbReference>
<feature type="transmembrane region" description="Helical" evidence="5">
    <location>
        <begin position="168"/>
        <end position="186"/>
    </location>
</feature>
<evidence type="ECO:0000256" key="5">
    <source>
        <dbReference type="SAM" id="Phobius"/>
    </source>
</evidence>
<evidence type="ECO:0000313" key="7">
    <source>
        <dbReference type="EMBL" id="GJE98668.1"/>
    </source>
</evidence>
<comment type="caution">
    <text evidence="7">The sequence shown here is derived from an EMBL/GenBank/DDBJ whole genome shotgun (WGS) entry which is preliminary data.</text>
</comment>
<dbReference type="Gene3D" id="1.20.1250.20">
    <property type="entry name" value="MFS general substrate transporter like domains"/>
    <property type="match status" value="1"/>
</dbReference>
<dbReference type="InterPro" id="IPR011701">
    <property type="entry name" value="MFS"/>
</dbReference>
<dbReference type="Proteomes" id="UP000703269">
    <property type="component" value="Unassembled WGS sequence"/>
</dbReference>
<evidence type="ECO:0000259" key="6">
    <source>
        <dbReference type="PROSITE" id="PS50850"/>
    </source>
</evidence>
<feature type="transmembrane region" description="Helical" evidence="5">
    <location>
        <begin position="305"/>
        <end position="325"/>
    </location>
</feature>
<dbReference type="PRINTS" id="PR01036">
    <property type="entry name" value="TCRTETB"/>
</dbReference>
<feature type="domain" description="Major facilitator superfamily (MFS) profile" evidence="6">
    <location>
        <begin position="46"/>
        <end position="530"/>
    </location>
</feature>
<feature type="transmembrane region" description="Helical" evidence="5">
    <location>
        <begin position="432"/>
        <end position="455"/>
    </location>
</feature>
<keyword evidence="4 5" id="KW-0472">Membrane</keyword>
<feature type="transmembrane region" description="Helical" evidence="5">
    <location>
        <begin position="398"/>
        <end position="420"/>
    </location>
</feature>
<dbReference type="Pfam" id="PF07690">
    <property type="entry name" value="MFS_1"/>
    <property type="match status" value="1"/>
</dbReference>
<feature type="transmembrane region" description="Helical" evidence="5">
    <location>
        <begin position="198"/>
        <end position="218"/>
    </location>
</feature>
<feature type="transmembrane region" description="Helical" evidence="5">
    <location>
        <begin position="43"/>
        <end position="68"/>
    </location>
</feature>
<accession>A0A9P3LKK1</accession>
<evidence type="ECO:0000313" key="8">
    <source>
        <dbReference type="Proteomes" id="UP000703269"/>
    </source>
</evidence>
<keyword evidence="2 5" id="KW-0812">Transmembrane</keyword>
<dbReference type="PROSITE" id="PS50850">
    <property type="entry name" value="MFS"/>
    <property type="match status" value="1"/>
</dbReference>
<organism evidence="7 8">
    <name type="scientific">Phanerochaete sordida</name>
    <dbReference type="NCBI Taxonomy" id="48140"/>
    <lineage>
        <taxon>Eukaryota</taxon>
        <taxon>Fungi</taxon>
        <taxon>Dikarya</taxon>
        <taxon>Basidiomycota</taxon>
        <taxon>Agaricomycotina</taxon>
        <taxon>Agaricomycetes</taxon>
        <taxon>Polyporales</taxon>
        <taxon>Phanerochaetaceae</taxon>
        <taxon>Phanerochaete</taxon>
    </lineage>
</organism>
<feature type="transmembrane region" description="Helical" evidence="5">
    <location>
        <begin position="267"/>
        <end position="284"/>
    </location>
</feature>
<comment type="subcellular location">
    <subcellularLocation>
        <location evidence="1">Membrane</location>
        <topology evidence="1">Multi-pass membrane protein</topology>
    </subcellularLocation>
</comment>
<dbReference type="SUPFAM" id="SSF103473">
    <property type="entry name" value="MFS general substrate transporter"/>
    <property type="match status" value="1"/>
</dbReference>
<keyword evidence="8" id="KW-1185">Reference proteome</keyword>
<proteinExistence type="predicted"/>
<feature type="transmembrane region" description="Helical" evidence="5">
    <location>
        <begin position="370"/>
        <end position="386"/>
    </location>
</feature>
<evidence type="ECO:0000256" key="1">
    <source>
        <dbReference type="ARBA" id="ARBA00004141"/>
    </source>
</evidence>
<evidence type="ECO:0000256" key="2">
    <source>
        <dbReference type="ARBA" id="ARBA00022692"/>
    </source>
</evidence>
<gene>
    <name evidence="7" type="ORF">PsYK624_149030</name>
</gene>
<reference evidence="7 8" key="1">
    <citation type="submission" date="2021-08" db="EMBL/GenBank/DDBJ databases">
        <title>Draft Genome Sequence of Phanerochaete sordida strain YK-624.</title>
        <authorList>
            <person name="Mori T."/>
            <person name="Dohra H."/>
            <person name="Suzuki T."/>
            <person name="Kawagishi H."/>
            <person name="Hirai H."/>
        </authorList>
    </citation>
    <scope>NUCLEOTIDE SEQUENCE [LARGE SCALE GENOMIC DNA]</scope>
    <source>
        <strain evidence="7 8">YK-624</strain>
    </source>
</reference>
<feature type="transmembrane region" description="Helical" evidence="5">
    <location>
        <begin position="80"/>
        <end position="97"/>
    </location>
</feature>
<evidence type="ECO:0000256" key="4">
    <source>
        <dbReference type="ARBA" id="ARBA00023136"/>
    </source>
</evidence>
<keyword evidence="3 5" id="KW-1133">Transmembrane helix</keyword>
<feature type="transmembrane region" description="Helical" evidence="5">
    <location>
        <begin position="109"/>
        <end position="129"/>
    </location>
</feature>
<dbReference type="PANTHER" id="PTHR23501">
    <property type="entry name" value="MAJOR FACILITATOR SUPERFAMILY"/>
    <property type="match status" value="1"/>
</dbReference>
<dbReference type="GO" id="GO:0005886">
    <property type="term" value="C:plasma membrane"/>
    <property type="evidence" value="ECO:0007669"/>
    <property type="project" value="TreeGrafter"/>
</dbReference>
<feature type="transmembrane region" description="Helical" evidence="5">
    <location>
        <begin position="506"/>
        <end position="525"/>
    </location>
</feature>
<protein>
    <submittedName>
        <fullName evidence="7">MFS general substrate transporter</fullName>
    </submittedName>
</protein>
<dbReference type="AlphaFoldDB" id="A0A9P3LKK1"/>